<feature type="compositionally biased region" description="Basic residues" evidence="7">
    <location>
        <begin position="1197"/>
        <end position="1209"/>
    </location>
</feature>
<evidence type="ECO:0000256" key="6">
    <source>
        <dbReference type="RuleBase" id="RU364107"/>
    </source>
</evidence>
<gene>
    <name evidence="9" type="ORF">M427DRAFT_365683</name>
</gene>
<dbReference type="AlphaFoldDB" id="A0A139AB73"/>
<comment type="similarity">
    <text evidence="2 6">Belongs to the SCC2/Nipped-B family.</text>
</comment>
<accession>A0A139AB73</accession>
<evidence type="ECO:0000256" key="4">
    <source>
        <dbReference type="ARBA" id="ARBA00023242"/>
    </source>
</evidence>
<reference evidence="9 10" key="1">
    <citation type="journal article" date="2015" name="Genome Biol. Evol.">
        <title>Phylogenomic analyses indicate that early fungi evolved digesting cell walls of algal ancestors of land plants.</title>
        <authorList>
            <person name="Chang Y."/>
            <person name="Wang S."/>
            <person name="Sekimoto S."/>
            <person name="Aerts A.L."/>
            <person name="Choi C."/>
            <person name="Clum A."/>
            <person name="LaButti K.M."/>
            <person name="Lindquist E.A."/>
            <person name="Yee Ngan C."/>
            <person name="Ohm R.A."/>
            <person name="Salamov A.A."/>
            <person name="Grigoriev I.V."/>
            <person name="Spatafora J.W."/>
            <person name="Berbee M.L."/>
        </authorList>
    </citation>
    <scope>NUCLEOTIDE SEQUENCE [LARGE SCALE GENOMIC DNA]</scope>
    <source>
        <strain evidence="9 10">JEL478</strain>
    </source>
</reference>
<evidence type="ECO:0000313" key="9">
    <source>
        <dbReference type="EMBL" id="KXS13643.1"/>
    </source>
</evidence>
<dbReference type="InterPro" id="IPR033031">
    <property type="entry name" value="Scc2/Nipped-B"/>
</dbReference>
<dbReference type="InterPro" id="IPR026003">
    <property type="entry name" value="Cohesin_HEAT"/>
</dbReference>
<dbReference type="GO" id="GO:0010468">
    <property type="term" value="P:regulation of gene expression"/>
    <property type="evidence" value="ECO:0007669"/>
    <property type="project" value="InterPro"/>
</dbReference>
<evidence type="ECO:0000313" key="10">
    <source>
        <dbReference type="Proteomes" id="UP000070544"/>
    </source>
</evidence>
<dbReference type="GO" id="GO:0071169">
    <property type="term" value="P:establishment of protein localization to chromatin"/>
    <property type="evidence" value="ECO:0007669"/>
    <property type="project" value="TreeGrafter"/>
</dbReference>
<dbReference type="InterPro" id="IPR011989">
    <property type="entry name" value="ARM-like"/>
</dbReference>
<protein>
    <recommendedName>
        <fullName evidence="6">Sister chromatid cohesion protein</fullName>
    </recommendedName>
</protein>
<dbReference type="OrthoDB" id="418242at2759"/>
<feature type="domain" description="Sister chromatid cohesion C-terminal" evidence="8">
    <location>
        <begin position="798"/>
        <end position="982"/>
    </location>
</feature>
<evidence type="ECO:0000256" key="7">
    <source>
        <dbReference type="SAM" id="MobiDB-lite"/>
    </source>
</evidence>
<dbReference type="PANTHER" id="PTHR21704">
    <property type="entry name" value="NIPPED-B-LIKE PROTEIN DELANGIN SCC2-RELATED"/>
    <property type="match status" value="1"/>
</dbReference>
<dbReference type="GO" id="GO:0090694">
    <property type="term" value="C:Scc2-Scc4 cohesin loading complex"/>
    <property type="evidence" value="ECO:0007669"/>
    <property type="project" value="TreeGrafter"/>
</dbReference>
<evidence type="ECO:0000256" key="5">
    <source>
        <dbReference type="ARBA" id="ARBA00023306"/>
    </source>
</evidence>
<keyword evidence="4 6" id="KW-0539">Nucleus</keyword>
<dbReference type="PANTHER" id="PTHR21704:SF18">
    <property type="entry name" value="NIPPED-B-LIKE PROTEIN"/>
    <property type="match status" value="1"/>
</dbReference>
<keyword evidence="3 6" id="KW-0677">Repeat</keyword>
<evidence type="ECO:0000256" key="1">
    <source>
        <dbReference type="ARBA" id="ARBA00004123"/>
    </source>
</evidence>
<dbReference type="Gene3D" id="1.25.10.10">
    <property type="entry name" value="Leucine-rich Repeat Variant"/>
    <property type="match status" value="1"/>
</dbReference>
<dbReference type="EMBL" id="KQ965776">
    <property type="protein sequence ID" value="KXS13643.1"/>
    <property type="molecule type" value="Genomic_DNA"/>
</dbReference>
<organism evidence="9 10">
    <name type="scientific">Gonapodya prolifera (strain JEL478)</name>
    <name type="common">Monoblepharis prolifera</name>
    <dbReference type="NCBI Taxonomy" id="1344416"/>
    <lineage>
        <taxon>Eukaryota</taxon>
        <taxon>Fungi</taxon>
        <taxon>Fungi incertae sedis</taxon>
        <taxon>Chytridiomycota</taxon>
        <taxon>Chytridiomycota incertae sedis</taxon>
        <taxon>Monoblepharidomycetes</taxon>
        <taxon>Monoblepharidales</taxon>
        <taxon>Gonapodyaceae</taxon>
        <taxon>Gonapodya</taxon>
    </lineage>
</organism>
<sequence length="1261" mass="138647">MLQYLDDKRTPATLAQLSVDILGSITARLYSQRKELLGNTWAAQVHAALAGEAYPKGKEDMLKVWAVERKLDAWLKKGEEEGANESARAFNLMHWLSGFAGLFRDGNQASIVIESDALDTAKEIAMDCAEALSSRRGRSYRIDLQREAQNSPPLQSFLSLLSNESVPGTPSKVFNPTAADERPSLSNLMAILSFRGSLHRSWEHLLGKLVSLLGSGTVQLRTKALRSLSAISNIDSALLASDKVRLAVESCFTDGSPSVRDAAVELISKYTVGSGDTEVTRNYYEAVASRMLDTGTNVRKRVVKFLKDAFVQFSKVVYAQGEEISEEEQQDTLKMVDASFKLVRASVLDEEETVRDLALKNLQECWFNKFQFVSLPLADDSADAEISGRGVPKKKKGRVSEADHVEHSIVGAWNYSSISPLGRLEVGRRAAVIQRTAARLQAVRSVEYLGDVVKRCIKAGALKDSDDTVDVGRICRVLADHLVEEVVNAGSERDSKGRDSVLGSLLTLQQLSRAKPSLVLRHVVTLDIYLEIPDNGALSKDEGDIICTVLLIFTDMLPRVKRADHTVLSRMEDKLQKIISRVRISFVLSAAVPCLCKLVETQTRNYDRVAEVFGRVLERLSQLRTANEKAPLFSGNASNAAPAVVRCLAIIGLVLRSLDLDKHLQSIKDEDCKDLLEELGENKSLRQRAFRECMGFTGSSVPTFVAAAAIEALGNIAIGQPSYLVDESLRELMGGVFAGDAVELKEKVLGCFRDFLLEEKAKTLEEDVEDTKKDDAPVDRELLAGRTEKLGEAGIALSTMQLFLSGITDSALSSNQKIRAIAFDVLTAIEEQGLVPPPQILPALVAIETCDDLSLGQRAQKVHGRLCEKFPSLLNQLTVFTKCIVSAYEFQSKSARDGKVFGFRALDSRLSSYFQPMFELVRPRKKPRNDFLYSLVKIVDNQSREAADQVDFTLARFVVESLATLEYNTQEEVLTVIHYINQALGVTAAAVVRFAELLEEGVGGTTEDEAPPNVPNLQERLKKAMAETAISIDLAAKMSICMGYLLALRKKYLQMTYDLKDQRVLHFKPSDAPRATEKMIDKAEIVYPVSVTWEEVEMRTTEDGKSVEWDFANDEGKAEVVKNFHSMILADIAILGEDDIDPVSIGNLFGDGDGEAETAVEGGDGTAPAVSGPKKRAPKKRAPAKPRAPKGAGTASKGRKQAPSKKRKRKEESEDSAESTPERDFDDSDDNDVGVGRKVTRKGTSTSARYKEESSEDELVA</sequence>
<dbReference type="InterPro" id="IPR024986">
    <property type="entry name" value="Nipped-B_C"/>
</dbReference>
<evidence type="ECO:0000256" key="3">
    <source>
        <dbReference type="ARBA" id="ARBA00022737"/>
    </source>
</evidence>
<keyword evidence="10" id="KW-1185">Reference proteome</keyword>
<dbReference type="SUPFAM" id="SSF48371">
    <property type="entry name" value="ARM repeat"/>
    <property type="match status" value="1"/>
</dbReference>
<dbReference type="Pfam" id="PF12765">
    <property type="entry name" value="Cohesin_HEAT"/>
    <property type="match status" value="1"/>
</dbReference>
<name>A0A139AB73_GONPJ</name>
<evidence type="ECO:0000259" key="8">
    <source>
        <dbReference type="Pfam" id="PF12830"/>
    </source>
</evidence>
<feature type="region of interest" description="Disordered" evidence="7">
    <location>
        <begin position="1154"/>
        <end position="1261"/>
    </location>
</feature>
<proteinExistence type="inferred from homology"/>
<dbReference type="GO" id="GO:0003682">
    <property type="term" value="F:chromatin binding"/>
    <property type="evidence" value="ECO:0007669"/>
    <property type="project" value="TreeGrafter"/>
</dbReference>
<feature type="compositionally biased region" description="Basic residues" evidence="7">
    <location>
        <begin position="1173"/>
        <end position="1188"/>
    </location>
</feature>
<comment type="subcellular location">
    <subcellularLocation>
        <location evidence="1 6">Nucleus</location>
    </subcellularLocation>
</comment>
<dbReference type="GO" id="GO:0034087">
    <property type="term" value="P:establishment of mitotic sister chromatid cohesion"/>
    <property type="evidence" value="ECO:0007669"/>
    <property type="project" value="TreeGrafter"/>
</dbReference>
<dbReference type="GO" id="GO:1990414">
    <property type="term" value="P:replication-born double-strand break repair via sister chromatid exchange"/>
    <property type="evidence" value="ECO:0007669"/>
    <property type="project" value="TreeGrafter"/>
</dbReference>
<dbReference type="GO" id="GO:0061775">
    <property type="term" value="F:cohesin loader activity"/>
    <property type="evidence" value="ECO:0007669"/>
    <property type="project" value="InterPro"/>
</dbReference>
<dbReference type="Pfam" id="PF12830">
    <property type="entry name" value="Nipped-B_C"/>
    <property type="match status" value="1"/>
</dbReference>
<dbReference type="Proteomes" id="UP000070544">
    <property type="component" value="Unassembled WGS sequence"/>
</dbReference>
<dbReference type="STRING" id="1344416.A0A139AB73"/>
<dbReference type="InterPro" id="IPR016024">
    <property type="entry name" value="ARM-type_fold"/>
</dbReference>
<dbReference type="GO" id="GO:0140588">
    <property type="term" value="P:chromatin looping"/>
    <property type="evidence" value="ECO:0007669"/>
    <property type="project" value="InterPro"/>
</dbReference>
<keyword evidence="5 6" id="KW-0131">Cell cycle</keyword>
<evidence type="ECO:0000256" key="2">
    <source>
        <dbReference type="ARBA" id="ARBA00009252"/>
    </source>
</evidence>